<dbReference type="OrthoDB" id="8456985at2"/>
<proteinExistence type="predicted"/>
<protein>
    <submittedName>
        <fullName evidence="1">Uncharacterized protein</fullName>
    </submittedName>
</protein>
<name>A0A2C9ZTY1_9BACT</name>
<dbReference type="Proteomes" id="UP000194873">
    <property type="component" value="Unassembled WGS sequence"/>
</dbReference>
<reference evidence="1 2" key="1">
    <citation type="submission" date="2017-01" db="EMBL/GenBank/DDBJ databases">
        <title>A new Hymenobacter.</title>
        <authorList>
            <person name="Liang Y."/>
            <person name="Feng F."/>
        </authorList>
    </citation>
    <scope>NUCLEOTIDE SEQUENCE [LARGE SCALE GENOMIC DNA]</scope>
    <source>
        <strain evidence="1">MIMBbqt21</strain>
    </source>
</reference>
<sequence>MKNYQVLQRLATIESNLPPASNTCPECGGKPVLIADCDECYGAGTIDYTYSGDADQDIAWLASELRSRIPVGIPQTLETLFQAYGQELLEKALRARVKYGFPEDGWKQEGWQDTLVKELLEHVYKGDPRDVAVYSAFAWWHGWSIRPTCPSIVPEQLHVKQQVPKATLPHLRKLVASWDEDAVSDSKYPTAIESEVDQGDGLTLVTIRVRNAHDAFNLGKAFEAIDDRDPL</sequence>
<accession>A0A2C9ZTY1</accession>
<dbReference type="AlphaFoldDB" id="A0A2C9ZTY1"/>
<evidence type="ECO:0000313" key="2">
    <source>
        <dbReference type="Proteomes" id="UP000194873"/>
    </source>
</evidence>
<dbReference type="EMBL" id="MTSE01000026">
    <property type="protein sequence ID" value="OUJ70174.1"/>
    <property type="molecule type" value="Genomic_DNA"/>
</dbReference>
<gene>
    <name evidence="1" type="ORF">BXP70_25325</name>
</gene>
<organism evidence="1 2">
    <name type="scientific">Hymenobacter crusticola</name>
    <dbReference type="NCBI Taxonomy" id="1770526"/>
    <lineage>
        <taxon>Bacteria</taxon>
        <taxon>Pseudomonadati</taxon>
        <taxon>Bacteroidota</taxon>
        <taxon>Cytophagia</taxon>
        <taxon>Cytophagales</taxon>
        <taxon>Hymenobacteraceae</taxon>
        <taxon>Hymenobacter</taxon>
    </lineage>
</organism>
<evidence type="ECO:0000313" key="1">
    <source>
        <dbReference type="EMBL" id="OUJ70174.1"/>
    </source>
</evidence>
<keyword evidence="2" id="KW-1185">Reference proteome</keyword>
<dbReference type="RefSeq" id="WP_086596913.1">
    <property type="nucleotide sequence ID" value="NZ_MTSE01000026.1"/>
</dbReference>
<comment type="caution">
    <text evidence="1">The sequence shown here is derived from an EMBL/GenBank/DDBJ whole genome shotgun (WGS) entry which is preliminary data.</text>
</comment>